<accession>A0ABV3R7N8</accession>
<dbReference type="InterPro" id="IPR046461">
    <property type="entry name" value="TerL_ATPase"/>
</dbReference>
<dbReference type="Proteomes" id="UP001556118">
    <property type="component" value="Unassembled WGS sequence"/>
</dbReference>
<name>A0ABV3R7N8_9SPHN</name>
<evidence type="ECO:0000259" key="1">
    <source>
        <dbReference type="Pfam" id="PF03354"/>
    </source>
</evidence>
<gene>
    <name evidence="2" type="ORF">ABUH87_02750</name>
</gene>
<organism evidence="2 3">
    <name type="scientific">Novosphingobium rhizovicinum</name>
    <dbReference type="NCBI Taxonomy" id="3228928"/>
    <lineage>
        <taxon>Bacteria</taxon>
        <taxon>Pseudomonadati</taxon>
        <taxon>Pseudomonadota</taxon>
        <taxon>Alphaproteobacteria</taxon>
        <taxon>Sphingomonadales</taxon>
        <taxon>Sphingomonadaceae</taxon>
        <taxon>Novosphingobium</taxon>
    </lineage>
</organism>
<dbReference type="Gene3D" id="3.40.50.300">
    <property type="entry name" value="P-loop containing nucleotide triphosphate hydrolases"/>
    <property type="match status" value="1"/>
</dbReference>
<comment type="caution">
    <text evidence="2">The sequence shown here is derived from an EMBL/GenBank/DDBJ whole genome shotgun (WGS) entry which is preliminary data.</text>
</comment>
<reference evidence="2 3" key="1">
    <citation type="submission" date="2024-06" db="EMBL/GenBank/DDBJ databases">
        <title>Novosphingobium rhizovicinus M1R2S20.</title>
        <authorList>
            <person name="Sun J.-Q."/>
        </authorList>
    </citation>
    <scope>NUCLEOTIDE SEQUENCE [LARGE SCALE GENOMIC DNA]</scope>
    <source>
        <strain evidence="2 3">M1R2S20</strain>
    </source>
</reference>
<dbReference type="Gene3D" id="3.30.420.240">
    <property type="match status" value="1"/>
</dbReference>
<dbReference type="Pfam" id="PF03354">
    <property type="entry name" value="TerL_ATPase"/>
    <property type="match status" value="1"/>
</dbReference>
<dbReference type="InterPro" id="IPR027417">
    <property type="entry name" value="P-loop_NTPase"/>
</dbReference>
<proteinExistence type="predicted"/>
<evidence type="ECO:0000313" key="2">
    <source>
        <dbReference type="EMBL" id="MEW9854102.1"/>
    </source>
</evidence>
<evidence type="ECO:0000313" key="3">
    <source>
        <dbReference type="Proteomes" id="UP001556118"/>
    </source>
</evidence>
<protein>
    <submittedName>
        <fullName evidence="2">Terminase large subunit</fullName>
    </submittedName>
</protein>
<dbReference type="EMBL" id="JBFNXR010000017">
    <property type="protein sequence ID" value="MEW9854102.1"/>
    <property type="molecule type" value="Genomic_DNA"/>
</dbReference>
<sequence>MSRSSSTANLAASIASWRNGSAGFFKFLAEVEPRVRSSTGGFVPFAPGPREQAEIEKALDGKDVSVAVFCWPRRHGKSVTSAMIIVWRFLTRQTETVAVVANSEKQVVDTAFRSIREAFEQTPLLKRLVKAGTINVLGDRIDFPTAGSTIQAFSANPAALWGKKLSCAQVSELHAAPKGDEVFAALAGSLLDTAGSLMLIDSTVSPRSNKLYELYQAANHASDPDMSIAFSHISYADLEDACRNAPPWISESKLRSLSRQMLPHEFALYHLNRWGDATSALFPADVLAACTHEYPLDVKALAAGSAYIVGAGLDRAFGGSKHGDRTVAACVVKIVLDENEHVFVLNADSVFMSRLGGIKSRLSGYHRDFGMSRTTLESYNAQDVADWAATQSFSSGVEVVHPSRRTKYQAFMGLYQAAAEQRLHIHPAFKDLLAELAVFEVHADGKATDGEAAVPKFTHPRGAHDDYVHALAWAVHSLRHVTLNPYEIEGIHCNGRGPAVAACVLNGGPHVPMCARECRSMREASRLYDAYQARGPVQPVDFEVFATEKMKNVGAHTVPR</sequence>
<dbReference type="RefSeq" id="WP_367769099.1">
    <property type="nucleotide sequence ID" value="NZ_JBFNXR010000017.1"/>
</dbReference>
<feature type="domain" description="Terminase large subunit-like ATPase" evidence="1">
    <location>
        <begin position="69"/>
        <end position="216"/>
    </location>
</feature>
<keyword evidence="3" id="KW-1185">Reference proteome</keyword>